<accession>A0ACA9NPJ9</accession>
<reference evidence="1" key="1">
    <citation type="submission" date="2021-06" db="EMBL/GenBank/DDBJ databases">
        <authorList>
            <person name="Kallberg Y."/>
            <person name="Tangrot J."/>
            <person name="Rosling A."/>
        </authorList>
    </citation>
    <scope>NUCLEOTIDE SEQUENCE</scope>
    <source>
        <strain evidence="1">IL203A</strain>
    </source>
</reference>
<evidence type="ECO:0000313" key="2">
    <source>
        <dbReference type="Proteomes" id="UP000789702"/>
    </source>
</evidence>
<gene>
    <name evidence="1" type="ORF">DHETER_LOCUS9881</name>
</gene>
<protein>
    <submittedName>
        <fullName evidence="1">16938_t:CDS:1</fullName>
    </submittedName>
</protein>
<feature type="non-terminal residue" evidence="1">
    <location>
        <position position="1"/>
    </location>
</feature>
<dbReference type="Proteomes" id="UP000789702">
    <property type="component" value="Unassembled WGS sequence"/>
</dbReference>
<evidence type="ECO:0000313" key="1">
    <source>
        <dbReference type="EMBL" id="CAG8663942.1"/>
    </source>
</evidence>
<name>A0ACA9NPJ9_9GLOM</name>
<organism evidence="1 2">
    <name type="scientific">Dentiscutata heterogama</name>
    <dbReference type="NCBI Taxonomy" id="1316150"/>
    <lineage>
        <taxon>Eukaryota</taxon>
        <taxon>Fungi</taxon>
        <taxon>Fungi incertae sedis</taxon>
        <taxon>Mucoromycota</taxon>
        <taxon>Glomeromycotina</taxon>
        <taxon>Glomeromycetes</taxon>
        <taxon>Diversisporales</taxon>
        <taxon>Gigasporaceae</taxon>
        <taxon>Dentiscutata</taxon>
    </lineage>
</organism>
<proteinExistence type="predicted"/>
<sequence length="285" mass="31438">WLSLNLTSEYRRFASTFTWACAQGYINLNTLVSAANNLRYSICNIIISENTNATSIPGACVDQENGYTLPPIGSNASLTFGSNFPTNSSQPVVNPNGLDSYAHIIGIPVEDLPFTSMIGFLVVNAVAIVLVLLSAGLAIIVIKYRQNAPEYLKTLRDNVHIFLFVGAVQVSGEAQLGGLFLIEFFYFIMLINHNPYADNIFGNYLNIFLSISRIIVVLLLVPFVKSLSIIVPPSILKIFSLTLIILQTVILGALGIMILSKLCKMLIKSFQRSSCRKKKDYDEDE</sequence>
<dbReference type="EMBL" id="CAJVPU010018132">
    <property type="protein sequence ID" value="CAG8663942.1"/>
    <property type="molecule type" value="Genomic_DNA"/>
</dbReference>
<comment type="caution">
    <text evidence="1">The sequence shown here is derived from an EMBL/GenBank/DDBJ whole genome shotgun (WGS) entry which is preliminary data.</text>
</comment>
<keyword evidence="2" id="KW-1185">Reference proteome</keyword>